<evidence type="ECO:0000313" key="3">
    <source>
        <dbReference type="EMBL" id="GAA1515573.1"/>
    </source>
</evidence>
<protein>
    <submittedName>
        <fullName evidence="3">Cytochrome P450</fullName>
    </submittedName>
</protein>
<evidence type="ECO:0000256" key="2">
    <source>
        <dbReference type="SAM" id="MobiDB-lite"/>
    </source>
</evidence>
<dbReference type="InterPro" id="IPR002397">
    <property type="entry name" value="Cyt_P450_B"/>
</dbReference>
<organism evidence="3 4">
    <name type="scientific">Nocardioides humi</name>
    <dbReference type="NCBI Taxonomy" id="449461"/>
    <lineage>
        <taxon>Bacteria</taxon>
        <taxon>Bacillati</taxon>
        <taxon>Actinomycetota</taxon>
        <taxon>Actinomycetes</taxon>
        <taxon>Propionibacteriales</taxon>
        <taxon>Nocardioidaceae</taxon>
        <taxon>Nocardioides</taxon>
    </lineage>
</organism>
<keyword evidence="4" id="KW-1185">Reference proteome</keyword>
<dbReference type="SUPFAM" id="SSF48264">
    <property type="entry name" value="Cytochrome P450"/>
    <property type="match status" value="1"/>
</dbReference>
<feature type="region of interest" description="Disordered" evidence="2">
    <location>
        <begin position="1"/>
        <end position="27"/>
    </location>
</feature>
<dbReference type="Pfam" id="PF00067">
    <property type="entry name" value="p450"/>
    <property type="match status" value="1"/>
</dbReference>
<dbReference type="PRINTS" id="PR00385">
    <property type="entry name" value="P450"/>
</dbReference>
<dbReference type="PRINTS" id="PR00359">
    <property type="entry name" value="BP450"/>
</dbReference>
<dbReference type="Proteomes" id="UP001500842">
    <property type="component" value="Unassembled WGS sequence"/>
</dbReference>
<evidence type="ECO:0000256" key="1">
    <source>
        <dbReference type="ARBA" id="ARBA00010617"/>
    </source>
</evidence>
<dbReference type="InterPro" id="IPR036396">
    <property type="entry name" value="Cyt_P450_sf"/>
</dbReference>
<accession>A0ABN2ABK2</accession>
<name>A0ABN2ABK2_9ACTN</name>
<dbReference type="RefSeq" id="WP_141005523.1">
    <property type="nucleotide sequence ID" value="NZ_BAAAOR010000014.1"/>
</dbReference>
<reference evidence="3 4" key="1">
    <citation type="journal article" date="2019" name="Int. J. Syst. Evol. Microbiol.">
        <title>The Global Catalogue of Microorganisms (GCM) 10K type strain sequencing project: providing services to taxonomists for standard genome sequencing and annotation.</title>
        <authorList>
            <consortium name="The Broad Institute Genomics Platform"/>
            <consortium name="The Broad Institute Genome Sequencing Center for Infectious Disease"/>
            <person name="Wu L."/>
            <person name="Ma J."/>
        </authorList>
    </citation>
    <scope>NUCLEOTIDE SEQUENCE [LARGE SCALE GENOMIC DNA]</scope>
    <source>
        <strain evidence="3 4">JCM 14942</strain>
    </source>
</reference>
<evidence type="ECO:0000313" key="4">
    <source>
        <dbReference type="Proteomes" id="UP001500842"/>
    </source>
</evidence>
<dbReference type="InterPro" id="IPR001128">
    <property type="entry name" value="Cyt_P450"/>
</dbReference>
<comment type="similarity">
    <text evidence="1">Belongs to the cytochrome P450 family.</text>
</comment>
<dbReference type="EMBL" id="BAAAOR010000014">
    <property type="protein sequence ID" value="GAA1515573.1"/>
    <property type="molecule type" value="Genomic_DNA"/>
</dbReference>
<proteinExistence type="inferred from homology"/>
<feature type="region of interest" description="Disordered" evidence="2">
    <location>
        <begin position="94"/>
        <end position="113"/>
    </location>
</feature>
<sequence length="430" mass="46852">MGVQTDQTAHDEASTTPTGCPVSGPSAAADVDLARALDTPFPWPRGRFDPPAEYGALREKCPVARAKLADGRPVWLVTRYDDVRAVLTDPRVSADETDPGFPGMGPRAGTYSKMDDPRHAELRGLVARNFGIKHVASMRPAVQAMVDQAIDEMLATEGRQVDLVPALALRIPANVLGNLLGVPVEDRDHFAEQIQSMLDNGNPLDTEAQERSRRIAEEVYAYVGELIDRELARETPSDDIIGQLAAAHRRGDISHKDAVSSGFLIIGAGFDTTANAAALGVLLLLTHPDQLAKLKADPSLLDVAIEEVLRWLSHVHLIIARVATDDIEIAGVTIPRGEGIMPLNASANRDESHYPQAATFDIERRARDHLAFGFGVHQCQGQSLARMELSVIFETLFRRIPELRLAVDVDEIELKTSARIHGVRALPVAW</sequence>
<dbReference type="PANTHER" id="PTHR46696">
    <property type="entry name" value="P450, PUTATIVE (EUROFUNG)-RELATED"/>
    <property type="match status" value="1"/>
</dbReference>
<comment type="caution">
    <text evidence="3">The sequence shown here is derived from an EMBL/GenBank/DDBJ whole genome shotgun (WGS) entry which is preliminary data.</text>
</comment>
<gene>
    <name evidence="3" type="ORF">GCM10009788_19900</name>
</gene>
<dbReference type="PANTHER" id="PTHR46696:SF1">
    <property type="entry name" value="CYTOCHROME P450 YJIB-RELATED"/>
    <property type="match status" value="1"/>
</dbReference>
<dbReference type="Gene3D" id="1.10.630.10">
    <property type="entry name" value="Cytochrome P450"/>
    <property type="match status" value="1"/>
</dbReference>
<dbReference type="CDD" id="cd11030">
    <property type="entry name" value="CYP105-like"/>
    <property type="match status" value="1"/>
</dbReference>